<keyword evidence="1" id="KW-0479">Metal-binding</keyword>
<dbReference type="SUPFAM" id="SSF57667">
    <property type="entry name" value="beta-beta-alpha zinc fingers"/>
    <property type="match status" value="1"/>
</dbReference>
<gene>
    <name evidence="6" type="primary">LOC117649890</name>
</gene>
<proteinExistence type="predicted"/>
<dbReference type="InterPro" id="IPR018289">
    <property type="entry name" value="MULE_transposase_dom"/>
</dbReference>
<dbReference type="PANTHER" id="PTHR33936">
    <property type="entry name" value="PROTEIN CBG17840"/>
    <property type="match status" value="1"/>
</dbReference>
<dbReference type="GO" id="GO:0008270">
    <property type="term" value="F:zinc ion binding"/>
    <property type="evidence" value="ECO:0007669"/>
    <property type="project" value="UniProtKB-KW"/>
</dbReference>
<dbReference type="Pfam" id="PF12874">
    <property type="entry name" value="zf-met"/>
    <property type="match status" value="1"/>
</dbReference>
<dbReference type="InParanoid" id="A0A6P8ZV35"/>
<dbReference type="RefSeq" id="XP_034248965.1">
    <property type="nucleotide sequence ID" value="XM_034393074.1"/>
</dbReference>
<dbReference type="GeneID" id="117649890"/>
<organism evidence="6">
    <name type="scientific">Thrips palmi</name>
    <name type="common">Melon thrips</name>
    <dbReference type="NCBI Taxonomy" id="161013"/>
    <lineage>
        <taxon>Eukaryota</taxon>
        <taxon>Metazoa</taxon>
        <taxon>Ecdysozoa</taxon>
        <taxon>Arthropoda</taxon>
        <taxon>Hexapoda</taxon>
        <taxon>Insecta</taxon>
        <taxon>Pterygota</taxon>
        <taxon>Neoptera</taxon>
        <taxon>Paraneoptera</taxon>
        <taxon>Thysanoptera</taxon>
        <taxon>Terebrantia</taxon>
        <taxon>Thripoidea</taxon>
        <taxon>Thripidae</taxon>
        <taxon>Thrips</taxon>
    </lineage>
</organism>
<dbReference type="Pfam" id="PF00096">
    <property type="entry name" value="zf-C2H2"/>
    <property type="match status" value="1"/>
</dbReference>
<dbReference type="InterPro" id="IPR036236">
    <property type="entry name" value="Znf_C2H2_sf"/>
</dbReference>
<feature type="domain" description="SWIM-type" evidence="4">
    <location>
        <begin position="788"/>
        <end position="839"/>
    </location>
</feature>
<dbReference type="Proteomes" id="UP000515158">
    <property type="component" value="Unplaced"/>
</dbReference>
<feature type="domain" description="C2H2-type" evidence="3">
    <location>
        <begin position="193"/>
        <end position="221"/>
    </location>
</feature>
<dbReference type="InterPro" id="IPR013087">
    <property type="entry name" value="Znf_C2H2_type"/>
</dbReference>
<dbReference type="Pfam" id="PF10551">
    <property type="entry name" value="MULE"/>
    <property type="match status" value="1"/>
</dbReference>
<sequence>MVEIENCHSGNSKRTLKEAFPAGDCTDWDSAAAKWFSDATWRLKRKKEEPKKHKSSKQKTFKPRSDENPSSNQGFWGGFCELSETCQNLEDFRLVLNSPGESPIAFVRFLWSWTRILAHPEVTLRRTAVKEWARCHEQEGLAGLETRPKTGRPRATTREQDVDLVSSVDAIKKTAVTTVVREVFPDYPASMTTACRRCDSTYVHKKSLYRHMRTKHDCDPPSEEKIGEVCYVCDKVFSSISVLNRHLREQHKVQPQTKRSKLLCPSCDVMFPSSTSMDMHLKHDHSNDLSSSQMNFQRIDDFYVWKEEMERGTNSLYIQHEGARRLDHGERRYYYCHRSGNSRKVEAPDRIRWKESPKIERYCPARITVTEVNGKVSVVHHKDHVGHDFDLGHLRLNKNERAMLAAKLQSKVPMNDILDDIRDSVTEEGGLSRLHLLDKRDLLNVIKEFKLDKNRAHDNDAMSVDMWVAEQQAKDHNIVAYYKRQHEVDPCGVLAEDDFMVVLMTDYQKEILQTYSTDKTLIDSTHGTNKYDFQLTTLMTVDEFGAGCPGAYCISNRIDTDSMTVFFEAVKRRLGTSISTNIFMSDDYPAYYNAWAAVMGPARHRLLCTWHVDRAWRTQLKQKVNDVKAPEVYKGCRVLLECKDPERLESLIVNFIQLCESDEETNEFGRYFRKHYANRINMWAYSHRQKLGLNTNMYLEALHKKLKYCYFDGKCNRRIDNCIAALLQLTKNLLFERLIRHHKQKPTSRMLAITQSHKKGAQIPPEFIEQVDHAEWTVKSQVRTRGPYTVNMTEDLCEGCPLHCPQCQKCVHQVSCTCEDHLIKLNICKHIHAVIVHSTLKSFEPIANKIKEKEVQAIVTEAAHHENFRDGVSKATKLKSTIQMIAGLALQVPQDKMDRAISGADRLLKFLQEVIKTPDSILPSFPEVAQQPATKKVSPQRKFKSTKKVCKKQTRALVKPGDAQKVLMEIVLQNEDYHNKEIFEYFKPNGNRSCLFLIVYS</sequence>
<dbReference type="PROSITE" id="PS00028">
    <property type="entry name" value="ZINC_FINGER_C2H2_1"/>
    <property type="match status" value="3"/>
</dbReference>
<dbReference type="PROSITE" id="PS50966">
    <property type="entry name" value="ZF_SWIM"/>
    <property type="match status" value="1"/>
</dbReference>
<dbReference type="KEGG" id="tpal:117649890"/>
<evidence type="ECO:0000256" key="1">
    <source>
        <dbReference type="PROSITE-ProRule" id="PRU00042"/>
    </source>
</evidence>
<dbReference type="Gene3D" id="3.30.160.60">
    <property type="entry name" value="Classic Zinc Finger"/>
    <property type="match status" value="1"/>
</dbReference>
<evidence type="ECO:0000256" key="2">
    <source>
        <dbReference type="SAM" id="MobiDB-lite"/>
    </source>
</evidence>
<feature type="compositionally biased region" description="Basic residues" evidence="2">
    <location>
        <begin position="52"/>
        <end position="62"/>
    </location>
</feature>
<dbReference type="InterPro" id="IPR007527">
    <property type="entry name" value="Znf_SWIM"/>
</dbReference>
<keyword evidence="1" id="KW-0863">Zinc-finger</keyword>
<evidence type="ECO:0000313" key="5">
    <source>
        <dbReference type="Proteomes" id="UP000515158"/>
    </source>
</evidence>
<name>A0A6P8ZV35_THRPL</name>
<evidence type="ECO:0000259" key="4">
    <source>
        <dbReference type="PROSITE" id="PS50966"/>
    </source>
</evidence>
<dbReference type="PROSITE" id="PS50157">
    <property type="entry name" value="ZINC_FINGER_C2H2_2"/>
    <property type="match status" value="2"/>
</dbReference>
<dbReference type="InterPro" id="IPR052797">
    <property type="entry name" value="RegFact_GeneExpr_CellDeath"/>
</dbReference>
<feature type="domain" description="C2H2-type" evidence="3">
    <location>
        <begin position="228"/>
        <end position="256"/>
    </location>
</feature>
<evidence type="ECO:0000313" key="6">
    <source>
        <dbReference type="RefSeq" id="XP_034248965.1"/>
    </source>
</evidence>
<reference evidence="6" key="1">
    <citation type="submission" date="2025-08" db="UniProtKB">
        <authorList>
            <consortium name="RefSeq"/>
        </authorList>
    </citation>
    <scope>IDENTIFICATION</scope>
    <source>
        <tissue evidence="6">Total insect</tissue>
    </source>
</reference>
<keyword evidence="5" id="KW-1185">Reference proteome</keyword>
<protein>
    <submittedName>
        <fullName evidence="6">Uncharacterized protein LOC117649890</fullName>
    </submittedName>
</protein>
<keyword evidence="1" id="KW-0862">Zinc</keyword>
<dbReference type="AlphaFoldDB" id="A0A6P8ZV35"/>
<feature type="region of interest" description="Disordered" evidence="2">
    <location>
        <begin position="45"/>
        <end position="72"/>
    </location>
</feature>
<accession>A0A6P8ZV35</accession>
<evidence type="ECO:0000259" key="3">
    <source>
        <dbReference type="PROSITE" id="PS50157"/>
    </source>
</evidence>
<dbReference type="OrthoDB" id="10031901at2759"/>
<dbReference type="PANTHER" id="PTHR33936:SF24">
    <property type="entry name" value="C2H2-TYPE DOMAIN-CONTAINING PROTEIN"/>
    <property type="match status" value="1"/>
</dbReference>
<dbReference type="SMART" id="SM00355">
    <property type="entry name" value="ZnF_C2H2"/>
    <property type="match status" value="3"/>
</dbReference>